<reference evidence="1 2" key="1">
    <citation type="submission" date="2014-02" db="EMBL/GenBank/DDBJ databases">
        <title>Transposable element dynamics among asymbiotic and ectomycorrhizal Amanita fungi.</title>
        <authorList>
            <consortium name="DOE Joint Genome Institute"/>
            <person name="Hess J."/>
            <person name="Skrede I."/>
            <person name="Wolfe B."/>
            <person name="LaButti K."/>
            <person name="Ohm R.A."/>
            <person name="Grigoriev I.V."/>
            <person name="Pringle A."/>
        </authorList>
    </citation>
    <scope>NUCLEOTIDE SEQUENCE [LARGE SCALE GENOMIC DNA]</scope>
    <source>
        <strain evidence="1 2">SKay4041</strain>
    </source>
</reference>
<name>A0A2A9NCY4_9AGAR</name>
<protein>
    <submittedName>
        <fullName evidence="1">Uncharacterized protein</fullName>
    </submittedName>
</protein>
<dbReference type="Proteomes" id="UP000242287">
    <property type="component" value="Unassembled WGS sequence"/>
</dbReference>
<organism evidence="1 2">
    <name type="scientific">Amanita thiersii Skay4041</name>
    <dbReference type="NCBI Taxonomy" id="703135"/>
    <lineage>
        <taxon>Eukaryota</taxon>
        <taxon>Fungi</taxon>
        <taxon>Dikarya</taxon>
        <taxon>Basidiomycota</taxon>
        <taxon>Agaricomycotina</taxon>
        <taxon>Agaricomycetes</taxon>
        <taxon>Agaricomycetidae</taxon>
        <taxon>Agaricales</taxon>
        <taxon>Pluteineae</taxon>
        <taxon>Amanitaceae</taxon>
        <taxon>Amanita</taxon>
    </lineage>
</organism>
<accession>A0A2A9NCY4</accession>
<keyword evidence="2" id="KW-1185">Reference proteome</keyword>
<dbReference type="EMBL" id="KZ302232">
    <property type="protein sequence ID" value="PFH46121.1"/>
    <property type="molecule type" value="Genomic_DNA"/>
</dbReference>
<evidence type="ECO:0000313" key="2">
    <source>
        <dbReference type="Proteomes" id="UP000242287"/>
    </source>
</evidence>
<proteinExistence type="predicted"/>
<evidence type="ECO:0000313" key="1">
    <source>
        <dbReference type="EMBL" id="PFH46121.1"/>
    </source>
</evidence>
<dbReference type="AlphaFoldDB" id="A0A2A9NCY4"/>
<gene>
    <name evidence="1" type="ORF">AMATHDRAFT_8185</name>
</gene>
<sequence>MPPRFDPQANLPERLQACLDAWELNPPKHQFQAYGPLNAYLQDIKFTSGRFLVEPQPLLRLKTEEALSATDDGADSDTSIDSQGVAVKKKEKKYPDFTICQYFGANIDVNPQADIIHIICEVGSLGTNSNELRQRVVVYLDHVGDHWTGHVLGNGIIGNEVTLVKNNEMQGFNLVKVNGEEWFSMFHSQFVQELNLLHDYCIQNDEVEL</sequence>
<dbReference type="OrthoDB" id="2977433at2759"/>